<accession>A0A4U1JCL4</accession>
<name>A0A4U1JCL4_9BACT</name>
<dbReference type="InterPro" id="IPR011990">
    <property type="entry name" value="TPR-like_helical_dom_sf"/>
</dbReference>
<comment type="caution">
    <text evidence="4">The sequence shown here is derived from an EMBL/GenBank/DDBJ whole genome shotgun (WGS) entry which is preliminary data.</text>
</comment>
<dbReference type="InterPro" id="IPR051012">
    <property type="entry name" value="CellSynth/LPSAsmb/PSIAsmb"/>
</dbReference>
<gene>
    <name evidence="4" type="ORF">E8A74_15635</name>
</gene>
<dbReference type="RefSeq" id="WP_136929814.1">
    <property type="nucleotide sequence ID" value="NZ_SSMQ01000014.1"/>
</dbReference>
<organism evidence="4 5">
    <name type="scientific">Polyangium fumosum</name>
    <dbReference type="NCBI Taxonomy" id="889272"/>
    <lineage>
        <taxon>Bacteria</taxon>
        <taxon>Pseudomonadati</taxon>
        <taxon>Myxococcota</taxon>
        <taxon>Polyangia</taxon>
        <taxon>Polyangiales</taxon>
        <taxon>Polyangiaceae</taxon>
        <taxon>Polyangium</taxon>
    </lineage>
</organism>
<dbReference type="Pfam" id="PF13432">
    <property type="entry name" value="TPR_16"/>
    <property type="match status" value="1"/>
</dbReference>
<dbReference type="Pfam" id="PF13428">
    <property type="entry name" value="TPR_14"/>
    <property type="match status" value="1"/>
</dbReference>
<dbReference type="PROSITE" id="PS50005">
    <property type="entry name" value="TPR"/>
    <property type="match status" value="1"/>
</dbReference>
<protein>
    <submittedName>
        <fullName evidence="4">Tetratricopeptide repeat protein</fullName>
    </submittedName>
</protein>
<dbReference type="SMART" id="SM00028">
    <property type="entry name" value="TPR"/>
    <property type="match status" value="3"/>
</dbReference>
<dbReference type="Proteomes" id="UP000309215">
    <property type="component" value="Unassembled WGS sequence"/>
</dbReference>
<dbReference type="InterPro" id="IPR019734">
    <property type="entry name" value="TPR_rpt"/>
</dbReference>
<dbReference type="EMBL" id="SSMQ01000014">
    <property type="protein sequence ID" value="TKD08354.1"/>
    <property type="molecule type" value="Genomic_DNA"/>
</dbReference>
<dbReference type="AlphaFoldDB" id="A0A4U1JCL4"/>
<keyword evidence="5" id="KW-1185">Reference proteome</keyword>
<evidence type="ECO:0000256" key="2">
    <source>
        <dbReference type="ARBA" id="ARBA00022803"/>
    </source>
</evidence>
<keyword evidence="1" id="KW-0677">Repeat</keyword>
<dbReference type="Gene3D" id="1.25.40.10">
    <property type="entry name" value="Tetratricopeptide repeat domain"/>
    <property type="match status" value="1"/>
</dbReference>
<dbReference type="OrthoDB" id="9766710at2"/>
<evidence type="ECO:0000256" key="3">
    <source>
        <dbReference type="PROSITE-ProRule" id="PRU00339"/>
    </source>
</evidence>
<dbReference type="PANTHER" id="PTHR45586:SF1">
    <property type="entry name" value="LIPOPOLYSACCHARIDE ASSEMBLY PROTEIN B"/>
    <property type="match status" value="1"/>
</dbReference>
<proteinExistence type="predicted"/>
<reference evidence="4 5" key="1">
    <citation type="submission" date="2019-04" db="EMBL/GenBank/DDBJ databases">
        <authorList>
            <person name="Li Y."/>
            <person name="Wang J."/>
        </authorList>
    </citation>
    <scope>NUCLEOTIDE SEQUENCE [LARGE SCALE GENOMIC DNA]</scope>
    <source>
        <strain evidence="4 5">DSM 14668</strain>
    </source>
</reference>
<evidence type="ECO:0000313" key="4">
    <source>
        <dbReference type="EMBL" id="TKD08354.1"/>
    </source>
</evidence>
<feature type="repeat" description="TPR" evidence="3">
    <location>
        <begin position="47"/>
        <end position="80"/>
    </location>
</feature>
<dbReference type="SUPFAM" id="SSF48452">
    <property type="entry name" value="TPR-like"/>
    <property type="match status" value="1"/>
</dbReference>
<keyword evidence="2 3" id="KW-0802">TPR repeat</keyword>
<evidence type="ECO:0000313" key="5">
    <source>
        <dbReference type="Proteomes" id="UP000309215"/>
    </source>
</evidence>
<evidence type="ECO:0000256" key="1">
    <source>
        <dbReference type="ARBA" id="ARBA00022737"/>
    </source>
</evidence>
<dbReference type="PANTHER" id="PTHR45586">
    <property type="entry name" value="TPR REPEAT-CONTAINING PROTEIN PA4667"/>
    <property type="match status" value="1"/>
</dbReference>
<sequence length="173" mass="18900">MATQTVDAQDAARWDAVEEATELMNDGRFIEALVALRNVIKADPRNPYAFHFLGAALFETGERETAREAYRAALRLAPNYLGARVALSHLLRQLGDLDGALSQANEALRRFPGDGEAMQAAGLAYAAKGNRKAAKKQLEGFLKSNPELETRLEVEQILGMLGIAGENEPVEFD</sequence>